<dbReference type="InterPro" id="IPR023795">
    <property type="entry name" value="Serpin_CS"/>
</dbReference>
<dbReference type="Gene3D" id="2.30.39.10">
    <property type="entry name" value="Alpha-1-antitrypsin, domain 1"/>
    <property type="match status" value="1"/>
</dbReference>
<dbReference type="KEGG" id="mcal:110308252"/>
<dbReference type="SUPFAM" id="SSF56574">
    <property type="entry name" value="Serpins"/>
    <property type="match status" value="1"/>
</dbReference>
<dbReference type="GeneID" id="110308252"/>
<dbReference type="SMART" id="SM00093">
    <property type="entry name" value="SERPIN"/>
    <property type="match status" value="1"/>
</dbReference>
<dbReference type="InterPro" id="IPR036186">
    <property type="entry name" value="Serpin_sf"/>
</dbReference>
<evidence type="ECO:0000256" key="1">
    <source>
        <dbReference type="ARBA" id="ARBA00006426"/>
    </source>
</evidence>
<dbReference type="InterPro" id="IPR042185">
    <property type="entry name" value="Serpin_sf_2"/>
</dbReference>
<proteinExistence type="inferred from homology"/>
<keyword evidence="5" id="KW-1185">Reference proteome</keyword>
<evidence type="ECO:0000313" key="5">
    <source>
        <dbReference type="Proteomes" id="UP000515126"/>
    </source>
</evidence>
<evidence type="ECO:0000259" key="4">
    <source>
        <dbReference type="SMART" id="SM00093"/>
    </source>
</evidence>
<keyword evidence="2" id="KW-0646">Protease inhibitor</keyword>
<reference evidence="6" key="1">
    <citation type="submission" date="2025-08" db="UniProtKB">
        <authorList>
            <consortium name="RefSeq"/>
        </authorList>
    </citation>
    <scope>IDENTIFICATION</scope>
</reference>
<dbReference type="FunFam" id="3.30.497.10:FF:000002">
    <property type="entry name" value="Serpin family B member 6"/>
    <property type="match status" value="1"/>
</dbReference>
<evidence type="ECO:0000313" key="6">
    <source>
        <dbReference type="RefSeq" id="XP_021036344.1"/>
    </source>
</evidence>
<evidence type="ECO:0000256" key="2">
    <source>
        <dbReference type="ARBA" id="ARBA00022690"/>
    </source>
</evidence>
<dbReference type="AlphaFoldDB" id="A0A6P5QQE9"/>
<gene>
    <name evidence="6" type="primary">LOC110308252</name>
</gene>
<name>A0A6P5QQE9_MUSCR</name>
<feature type="domain" description="Serpin" evidence="4">
    <location>
        <begin position="14"/>
        <end position="379"/>
    </location>
</feature>
<dbReference type="Proteomes" id="UP000515126">
    <property type="component" value="Chromosome 13"/>
</dbReference>
<dbReference type="PROSITE" id="PS00284">
    <property type="entry name" value="SERPIN"/>
    <property type="match status" value="1"/>
</dbReference>
<dbReference type="InterPro" id="IPR000215">
    <property type="entry name" value="Serpin_fam"/>
</dbReference>
<dbReference type="Gene3D" id="3.30.497.10">
    <property type="entry name" value="Antithrombin, subunit I, domain 2"/>
    <property type="match status" value="1"/>
</dbReference>
<dbReference type="PANTHER" id="PTHR11461">
    <property type="entry name" value="SERINE PROTEASE INHIBITOR, SERPIN"/>
    <property type="match status" value="1"/>
</dbReference>
<dbReference type="GO" id="GO:0005615">
    <property type="term" value="C:extracellular space"/>
    <property type="evidence" value="ECO:0007669"/>
    <property type="project" value="InterPro"/>
</dbReference>
<dbReference type="Pfam" id="PF00079">
    <property type="entry name" value="Serpin"/>
    <property type="match status" value="1"/>
</dbReference>
<accession>A0A6P5QQE9</accession>
<dbReference type="GO" id="GO:0005737">
    <property type="term" value="C:cytoplasm"/>
    <property type="evidence" value="ECO:0007669"/>
    <property type="project" value="TreeGrafter"/>
</dbReference>
<organism evidence="5 6">
    <name type="scientific">Mus caroli</name>
    <name type="common">Ryukyu mouse</name>
    <name type="synonym">Ricefield mouse</name>
    <dbReference type="NCBI Taxonomy" id="10089"/>
    <lineage>
        <taxon>Eukaryota</taxon>
        <taxon>Metazoa</taxon>
        <taxon>Chordata</taxon>
        <taxon>Craniata</taxon>
        <taxon>Vertebrata</taxon>
        <taxon>Euteleostomi</taxon>
        <taxon>Mammalia</taxon>
        <taxon>Eutheria</taxon>
        <taxon>Euarchontoglires</taxon>
        <taxon>Glires</taxon>
        <taxon>Rodentia</taxon>
        <taxon>Myomorpha</taxon>
        <taxon>Muroidea</taxon>
        <taxon>Muridae</taxon>
        <taxon>Murinae</taxon>
        <taxon>Mus</taxon>
        <taxon>Mus</taxon>
    </lineage>
</organism>
<keyword evidence="3" id="KW-0722">Serine protease inhibitor</keyword>
<sequence length="379" mass="42853">MMDPLLEANATFALNLLKILGDDSSKNVFFSPISISSALAMVFLGAKGTTASQMTQALSLGKCSTSEDGDVHQGFQLLLSEVNKTGTQYSLKAANRLFGEKTFDILASFKDSCCKFYEAEMEELDFKGATEESRQHINTWVAKKTEDKIKELLSPGTIHSNTPLILVNAIYFKGKWEKQFNKEDTREMPFKVSKDEKKPVQMMFKKSTFKMTYVEEISTKILLLPYAGNELNMIIMLPDEHVDLSTVEKEITHEKFIEWTRLDRMKGEKVEVFLPWFKLEENYDMKDVLCKLGMTDAFEEGRADFSGISSKQGLFLSNVIHKSVVEVNEEGTEATAATTIVLRGSSRFTPCFCADRPFLFFIQHIKTNGILFLGRFSSP</sequence>
<protein>
    <submittedName>
        <fullName evidence="6">Serpin B6-like isoform X1</fullName>
    </submittedName>
</protein>
<dbReference type="InterPro" id="IPR023796">
    <property type="entry name" value="Serpin_dom"/>
</dbReference>
<dbReference type="InterPro" id="IPR042178">
    <property type="entry name" value="Serpin_sf_1"/>
</dbReference>
<dbReference type="PANTHER" id="PTHR11461:SF128">
    <property type="entry name" value="NK13-RELATED"/>
    <property type="match status" value="1"/>
</dbReference>
<dbReference type="RefSeq" id="XP_021036344.1">
    <property type="nucleotide sequence ID" value="XM_021180685.1"/>
</dbReference>
<comment type="similarity">
    <text evidence="1">Belongs to the serpin family. Ov-serpin subfamily.</text>
</comment>
<dbReference type="GO" id="GO:0004867">
    <property type="term" value="F:serine-type endopeptidase inhibitor activity"/>
    <property type="evidence" value="ECO:0007669"/>
    <property type="project" value="UniProtKB-KW"/>
</dbReference>
<evidence type="ECO:0000256" key="3">
    <source>
        <dbReference type="ARBA" id="ARBA00022900"/>
    </source>
</evidence>
<dbReference type="FunFam" id="2.30.39.10:FF:000001">
    <property type="entry name" value="Serpin family B member 2"/>
    <property type="match status" value="1"/>
</dbReference>